<evidence type="ECO:0000313" key="2">
    <source>
        <dbReference type="Proteomes" id="UP001064489"/>
    </source>
</evidence>
<gene>
    <name evidence="1" type="ORF">LWI28_018627</name>
</gene>
<name>A0AAD5JEI6_ACENE</name>
<proteinExistence type="predicted"/>
<sequence>MVRKQNGKLLGLYLGDKNIGACVGLFPRFKALPHYGKVFGTSDPFVLLKRIELGGCKFVCLVKTLVKFLNVYDMVFGYPNDERYRWLINLCEMVKKQNGKLLGLDIGDKNIGVCVDLFSRFKALPLYGKVFSTSNPSVLLRRTELEGCLFPRFKTLPLYGKVFSTSDPFVILRRTELDGCEFVCLVKTLVKFLNVCGMVFGYPNDERYYWAMNLFEMTRKWNGKLLDLDIGDKNIYVCVCLFHRFKALLHYGKVYGTSDPFVLLRRTELEGCEFVFLVKTLVKFLNVCGMMFGYPNDERYHWSMNLFEMARKQNGKLLSLDLGDKNIGVYVGLFPRFKTLPLYGKVLRTSNPFILLRRTELEGCEFVCLVKTLVKFPESGGIEVDISNFGD</sequence>
<dbReference type="EMBL" id="JAJSOW010000003">
    <property type="protein sequence ID" value="KAI9195842.1"/>
    <property type="molecule type" value="Genomic_DNA"/>
</dbReference>
<dbReference type="Proteomes" id="UP001064489">
    <property type="component" value="Chromosome 1"/>
</dbReference>
<keyword evidence="2" id="KW-1185">Reference proteome</keyword>
<accession>A0AAD5JEI6</accession>
<dbReference type="AlphaFoldDB" id="A0AAD5JEI6"/>
<evidence type="ECO:0000313" key="1">
    <source>
        <dbReference type="EMBL" id="KAI9195842.1"/>
    </source>
</evidence>
<comment type="caution">
    <text evidence="1">The sequence shown here is derived from an EMBL/GenBank/DDBJ whole genome shotgun (WGS) entry which is preliminary data.</text>
</comment>
<reference evidence="1" key="2">
    <citation type="submission" date="2023-02" db="EMBL/GenBank/DDBJ databases">
        <authorList>
            <person name="Swenson N.G."/>
            <person name="Wegrzyn J.L."/>
            <person name="Mcevoy S.L."/>
        </authorList>
    </citation>
    <scope>NUCLEOTIDE SEQUENCE</scope>
    <source>
        <strain evidence="1">91603</strain>
        <tissue evidence="1">Leaf</tissue>
    </source>
</reference>
<organism evidence="1 2">
    <name type="scientific">Acer negundo</name>
    <name type="common">Box elder</name>
    <dbReference type="NCBI Taxonomy" id="4023"/>
    <lineage>
        <taxon>Eukaryota</taxon>
        <taxon>Viridiplantae</taxon>
        <taxon>Streptophyta</taxon>
        <taxon>Embryophyta</taxon>
        <taxon>Tracheophyta</taxon>
        <taxon>Spermatophyta</taxon>
        <taxon>Magnoliopsida</taxon>
        <taxon>eudicotyledons</taxon>
        <taxon>Gunneridae</taxon>
        <taxon>Pentapetalae</taxon>
        <taxon>rosids</taxon>
        <taxon>malvids</taxon>
        <taxon>Sapindales</taxon>
        <taxon>Sapindaceae</taxon>
        <taxon>Hippocastanoideae</taxon>
        <taxon>Acereae</taxon>
        <taxon>Acer</taxon>
    </lineage>
</organism>
<protein>
    <submittedName>
        <fullName evidence="1">Uncharacterized protein</fullName>
    </submittedName>
</protein>
<reference evidence="1" key="1">
    <citation type="journal article" date="2022" name="Plant J.">
        <title>Strategies of tolerance reflected in two North American maple genomes.</title>
        <authorList>
            <person name="McEvoy S.L."/>
            <person name="Sezen U.U."/>
            <person name="Trouern-Trend A."/>
            <person name="McMahon S.M."/>
            <person name="Schaberg P.G."/>
            <person name="Yang J."/>
            <person name="Wegrzyn J.L."/>
            <person name="Swenson N.G."/>
        </authorList>
    </citation>
    <scope>NUCLEOTIDE SEQUENCE</scope>
    <source>
        <strain evidence="1">91603</strain>
    </source>
</reference>